<gene>
    <name evidence="3" type="ORF">GCM10023257_04760</name>
</gene>
<feature type="transmembrane region" description="Helical" evidence="2">
    <location>
        <begin position="87"/>
        <end position="107"/>
    </location>
</feature>
<keyword evidence="4" id="KW-1185">Reference proteome</keyword>
<comment type="caution">
    <text evidence="3">The sequence shown here is derived from an EMBL/GenBank/DDBJ whole genome shotgun (WGS) entry which is preliminary data.</text>
</comment>
<evidence type="ECO:0000313" key="3">
    <source>
        <dbReference type="EMBL" id="GAA4971619.1"/>
    </source>
</evidence>
<organism evidence="3 4">
    <name type="scientific">Streptomyces hyderabadensis</name>
    <dbReference type="NCBI Taxonomy" id="598549"/>
    <lineage>
        <taxon>Bacteria</taxon>
        <taxon>Bacillati</taxon>
        <taxon>Actinomycetota</taxon>
        <taxon>Actinomycetes</taxon>
        <taxon>Kitasatosporales</taxon>
        <taxon>Streptomycetaceae</taxon>
        <taxon>Streptomyces</taxon>
    </lineage>
</organism>
<keyword evidence="2" id="KW-0472">Membrane</keyword>
<protein>
    <submittedName>
        <fullName evidence="3">Uncharacterized protein</fullName>
    </submittedName>
</protein>
<keyword evidence="2" id="KW-0812">Transmembrane</keyword>
<evidence type="ECO:0000256" key="1">
    <source>
        <dbReference type="SAM" id="MobiDB-lite"/>
    </source>
</evidence>
<proteinExistence type="predicted"/>
<feature type="compositionally biased region" description="Basic residues" evidence="1">
    <location>
        <begin position="121"/>
        <end position="132"/>
    </location>
</feature>
<name>A0ABP9HIA4_9ACTN</name>
<accession>A0ABP9HIA4</accession>
<keyword evidence="2" id="KW-1133">Transmembrane helix</keyword>
<evidence type="ECO:0000256" key="2">
    <source>
        <dbReference type="SAM" id="Phobius"/>
    </source>
</evidence>
<dbReference type="EMBL" id="BAABIV010000002">
    <property type="protein sequence ID" value="GAA4971619.1"/>
    <property type="molecule type" value="Genomic_DNA"/>
</dbReference>
<sequence length="155" mass="17056">MPVSPGATTYGPPAATGPYGVPRSGHGHKRPAHSFTGRSRRADSVRGPVPVDCCGPRARGDANGDGAGERMGVGRYRDIEVGDMPPVLAAVLGVLLLGLFCGLIWYLTRLDHTKLRDPRARARAARRKKSRRRQQELRDRRARLQRQAERRRDAG</sequence>
<feature type="region of interest" description="Disordered" evidence="1">
    <location>
        <begin position="117"/>
        <end position="155"/>
    </location>
</feature>
<reference evidence="4" key="1">
    <citation type="journal article" date="2019" name="Int. J. Syst. Evol. Microbiol.">
        <title>The Global Catalogue of Microorganisms (GCM) 10K type strain sequencing project: providing services to taxonomists for standard genome sequencing and annotation.</title>
        <authorList>
            <consortium name="The Broad Institute Genomics Platform"/>
            <consortium name="The Broad Institute Genome Sequencing Center for Infectious Disease"/>
            <person name="Wu L."/>
            <person name="Ma J."/>
        </authorList>
    </citation>
    <scope>NUCLEOTIDE SEQUENCE [LARGE SCALE GENOMIC DNA]</scope>
    <source>
        <strain evidence="4">JCM 17657</strain>
    </source>
</reference>
<feature type="region of interest" description="Disordered" evidence="1">
    <location>
        <begin position="1"/>
        <end position="71"/>
    </location>
</feature>
<evidence type="ECO:0000313" key="4">
    <source>
        <dbReference type="Proteomes" id="UP001500610"/>
    </source>
</evidence>
<feature type="compositionally biased region" description="Basic and acidic residues" evidence="1">
    <location>
        <begin position="146"/>
        <end position="155"/>
    </location>
</feature>
<dbReference type="Proteomes" id="UP001500610">
    <property type="component" value="Unassembled WGS sequence"/>
</dbReference>